<reference evidence="10" key="2">
    <citation type="journal article" date="2022" name="Nat. Microbiol.">
        <title>A closed Candidatus Odinarchaeum chromosome exposes Asgard archaeal viruses.</title>
        <authorList>
            <person name="Tamarit D."/>
            <person name="Caceres E.F."/>
            <person name="Krupovic M."/>
            <person name="Nijland R."/>
            <person name="Eme L."/>
            <person name="Robinson N.P."/>
            <person name="Ettema T.J.G."/>
        </authorList>
    </citation>
    <scope>NUCLEOTIDE SEQUENCE</scope>
    <source>
        <strain evidence="10">LCB_4</strain>
    </source>
</reference>
<dbReference type="AlphaFoldDB" id="A0AAF0D1F0"/>
<dbReference type="EMBL" id="CP091871">
    <property type="protein sequence ID" value="WEU39937.1"/>
    <property type="molecule type" value="Genomic_DNA"/>
</dbReference>
<dbReference type="PANTHER" id="PTHR47627:SF1">
    <property type="entry name" value="RUBREDOXIN-1-RELATED"/>
    <property type="match status" value="1"/>
</dbReference>
<dbReference type="Pfam" id="PF00301">
    <property type="entry name" value="Rubredoxin"/>
    <property type="match status" value="1"/>
</dbReference>
<evidence type="ECO:0000256" key="1">
    <source>
        <dbReference type="ARBA" id="ARBA00002360"/>
    </source>
</evidence>
<dbReference type="GO" id="GO:0009055">
    <property type="term" value="F:electron transfer activity"/>
    <property type="evidence" value="ECO:0007669"/>
    <property type="project" value="InterPro"/>
</dbReference>
<feature type="binding site" evidence="8">
    <location>
        <position position="39"/>
    </location>
    <ligand>
        <name>Fe cation</name>
        <dbReference type="ChEBI" id="CHEBI:24875"/>
    </ligand>
</feature>
<keyword evidence="5 7" id="KW-0249">Electron transport</keyword>
<dbReference type="Proteomes" id="UP000186851">
    <property type="component" value="Chromosome"/>
</dbReference>
<evidence type="ECO:0000256" key="2">
    <source>
        <dbReference type="ARBA" id="ARBA00005337"/>
    </source>
</evidence>
<protein>
    <recommendedName>
        <fullName evidence="7">Rubredoxin</fullName>
    </recommendedName>
</protein>
<evidence type="ECO:0000259" key="9">
    <source>
        <dbReference type="PROSITE" id="PS50903"/>
    </source>
</evidence>
<feature type="domain" description="Rubredoxin-like" evidence="9">
    <location>
        <begin position="1"/>
        <end position="52"/>
    </location>
</feature>
<dbReference type="Gene3D" id="2.20.28.10">
    <property type="match status" value="1"/>
</dbReference>
<dbReference type="InterPro" id="IPR024922">
    <property type="entry name" value="Rubredoxin"/>
</dbReference>
<feature type="binding site" evidence="8">
    <location>
        <position position="42"/>
    </location>
    <ligand>
        <name>Fe cation</name>
        <dbReference type="ChEBI" id="CHEBI:24875"/>
    </ligand>
</feature>
<dbReference type="GO" id="GO:0043448">
    <property type="term" value="P:alkane catabolic process"/>
    <property type="evidence" value="ECO:0007669"/>
    <property type="project" value="TreeGrafter"/>
</dbReference>
<reference evidence="10" key="1">
    <citation type="journal article" date="2017" name="Nature">
        <title>Asgard archaea illuminate the origin of eukaryotic cellular complexity.</title>
        <authorList>
            <person name="Zaremba-Niedzwiedzka K."/>
            <person name="Caceres E.F."/>
            <person name="Saw J.H."/>
            <person name="Backstrom D."/>
            <person name="Juzokaite L."/>
            <person name="Vancaester E."/>
            <person name="Seitz K.W."/>
            <person name="Anantharaman K."/>
            <person name="Starnawski P."/>
            <person name="Kjeldsen K.U."/>
            <person name="Scott M.B."/>
            <person name="Nunoura T."/>
            <person name="Banfield J.F."/>
            <person name="Schramm A."/>
            <person name="Baker B.J."/>
            <person name="Spang A."/>
            <person name="Ettema T.J.G."/>
        </authorList>
    </citation>
    <scope>NUCLEOTIDE SEQUENCE</scope>
    <source>
        <strain evidence="10">LCB_4</strain>
    </source>
</reference>
<feature type="binding site" evidence="8">
    <location>
        <position position="9"/>
    </location>
    <ligand>
        <name>Fe cation</name>
        <dbReference type="ChEBI" id="CHEBI:24875"/>
    </ligand>
</feature>
<evidence type="ECO:0000256" key="4">
    <source>
        <dbReference type="ARBA" id="ARBA00022723"/>
    </source>
</evidence>
<dbReference type="SUPFAM" id="SSF57802">
    <property type="entry name" value="Rubredoxin-like"/>
    <property type="match status" value="1"/>
</dbReference>
<organism evidence="10 11">
    <name type="scientific">Odinarchaeota yellowstonii (strain LCB_4)</name>
    <dbReference type="NCBI Taxonomy" id="1841599"/>
    <lineage>
        <taxon>Archaea</taxon>
        <taxon>Promethearchaeati</taxon>
        <taxon>Candidatus Odinarchaeota</taxon>
        <taxon>Candidatus Odinarchaeia</taxon>
        <taxon>Candidatus Odinarchaeales</taxon>
        <taxon>Candidatus Odinarchaeaceae</taxon>
        <taxon>Candidatus Odinarchaeum</taxon>
    </lineage>
</organism>
<feature type="binding site" evidence="8">
    <location>
        <position position="6"/>
    </location>
    <ligand>
        <name>Fe cation</name>
        <dbReference type="ChEBI" id="CHEBI:24875"/>
    </ligand>
</feature>
<accession>A0AAF0D1F0</accession>
<dbReference type="CDD" id="cd00730">
    <property type="entry name" value="rubredoxin"/>
    <property type="match status" value="1"/>
</dbReference>
<dbReference type="FunFam" id="2.20.28.10:FF:000001">
    <property type="entry name" value="Rubredoxin"/>
    <property type="match status" value="1"/>
</dbReference>
<keyword evidence="4 7" id="KW-0479">Metal-binding</keyword>
<dbReference type="InterPro" id="IPR018527">
    <property type="entry name" value="Rubredoxin_Fe_BS"/>
</dbReference>
<dbReference type="NCBIfam" id="NF045768">
    <property type="entry name" value="RubredRD"/>
    <property type="match status" value="1"/>
</dbReference>
<dbReference type="KEGG" id="oyw:OdinLCB4_005565"/>
<dbReference type="InterPro" id="IPR050526">
    <property type="entry name" value="Rubredoxin_ET"/>
</dbReference>
<keyword evidence="3 7" id="KW-0813">Transport</keyword>
<evidence type="ECO:0000256" key="7">
    <source>
        <dbReference type="PIRNR" id="PIRNR000071"/>
    </source>
</evidence>
<comment type="cofactor">
    <cofactor evidence="7 8">
        <name>Fe(3+)</name>
        <dbReference type="ChEBI" id="CHEBI:29034"/>
    </cofactor>
    <text evidence="7 8">Binds 1 Fe(3+) ion per subunit.</text>
</comment>
<comment type="similarity">
    <text evidence="2 7">Belongs to the rubredoxin family.</text>
</comment>
<dbReference type="PROSITE" id="PS00202">
    <property type="entry name" value="RUBREDOXIN"/>
    <property type="match status" value="1"/>
</dbReference>
<dbReference type="PANTHER" id="PTHR47627">
    <property type="entry name" value="RUBREDOXIN"/>
    <property type="match status" value="1"/>
</dbReference>
<name>A0AAF0D1F0_ODILC</name>
<dbReference type="InterPro" id="IPR024934">
    <property type="entry name" value="Rubredoxin-like_dom"/>
</dbReference>
<dbReference type="InterPro" id="IPR024935">
    <property type="entry name" value="Rubredoxin_dom"/>
</dbReference>
<evidence type="ECO:0000313" key="11">
    <source>
        <dbReference type="Proteomes" id="UP000186851"/>
    </source>
</evidence>
<evidence type="ECO:0000256" key="5">
    <source>
        <dbReference type="ARBA" id="ARBA00022982"/>
    </source>
</evidence>
<evidence type="ECO:0000313" key="10">
    <source>
        <dbReference type="EMBL" id="WEU39937.1"/>
    </source>
</evidence>
<comment type="function">
    <text evidence="1 7">Rubredoxin is a small nonheme, iron protein lacking acid-labile sulfide. Its single Fe, chelated to 4 Cys, functions as an electron acceptor and may also stabilize the conformation of the molecule.</text>
</comment>
<proteinExistence type="inferred from homology"/>
<keyword evidence="6 7" id="KW-0408">Iron</keyword>
<sequence>MSKWECTLCGYIYDPAVGDPDNDIPPGTPFESLPEDWVCPLCGAAKSDFRKLED</sequence>
<evidence type="ECO:0000256" key="8">
    <source>
        <dbReference type="PIRSR" id="PIRSR000071-1"/>
    </source>
</evidence>
<dbReference type="PIRSF" id="PIRSF000071">
    <property type="entry name" value="Rubredoxin"/>
    <property type="match status" value="1"/>
</dbReference>
<evidence type="ECO:0000256" key="6">
    <source>
        <dbReference type="ARBA" id="ARBA00023004"/>
    </source>
</evidence>
<dbReference type="PRINTS" id="PR00163">
    <property type="entry name" value="RUBREDOXIN"/>
</dbReference>
<dbReference type="PROSITE" id="PS50903">
    <property type="entry name" value="RUBREDOXIN_LIKE"/>
    <property type="match status" value="1"/>
</dbReference>
<evidence type="ECO:0000256" key="3">
    <source>
        <dbReference type="ARBA" id="ARBA00022448"/>
    </source>
</evidence>
<gene>
    <name evidence="10" type="ORF">OdinLCB4_005565</name>
</gene>
<dbReference type="GO" id="GO:0005506">
    <property type="term" value="F:iron ion binding"/>
    <property type="evidence" value="ECO:0007669"/>
    <property type="project" value="InterPro"/>
</dbReference>